<organism evidence="1">
    <name type="scientific">Anguilla anguilla</name>
    <name type="common">European freshwater eel</name>
    <name type="synonym">Muraena anguilla</name>
    <dbReference type="NCBI Taxonomy" id="7936"/>
    <lineage>
        <taxon>Eukaryota</taxon>
        <taxon>Metazoa</taxon>
        <taxon>Chordata</taxon>
        <taxon>Craniata</taxon>
        <taxon>Vertebrata</taxon>
        <taxon>Euteleostomi</taxon>
        <taxon>Actinopterygii</taxon>
        <taxon>Neopterygii</taxon>
        <taxon>Teleostei</taxon>
        <taxon>Anguilliformes</taxon>
        <taxon>Anguillidae</taxon>
        <taxon>Anguilla</taxon>
    </lineage>
</organism>
<evidence type="ECO:0000313" key="1">
    <source>
        <dbReference type="EMBL" id="JAH35016.1"/>
    </source>
</evidence>
<sequence length="20" mass="2300">MFCLISLSIYFFTKCDSGSH</sequence>
<protein>
    <submittedName>
        <fullName evidence="1">Uncharacterized protein</fullName>
    </submittedName>
</protein>
<dbReference type="AlphaFoldDB" id="A0A0E9S149"/>
<proteinExistence type="predicted"/>
<reference evidence="1" key="2">
    <citation type="journal article" date="2015" name="Fish Shellfish Immunol.">
        <title>Early steps in the European eel (Anguilla anguilla)-Vibrio vulnificus interaction in the gills: Role of the RtxA13 toxin.</title>
        <authorList>
            <person name="Callol A."/>
            <person name="Pajuelo D."/>
            <person name="Ebbesson L."/>
            <person name="Teles M."/>
            <person name="MacKenzie S."/>
            <person name="Amaro C."/>
        </authorList>
    </citation>
    <scope>NUCLEOTIDE SEQUENCE</scope>
</reference>
<dbReference type="EMBL" id="GBXM01073561">
    <property type="protein sequence ID" value="JAH35016.1"/>
    <property type="molecule type" value="Transcribed_RNA"/>
</dbReference>
<accession>A0A0E9S149</accession>
<name>A0A0E9S149_ANGAN</name>
<reference evidence="1" key="1">
    <citation type="submission" date="2014-11" db="EMBL/GenBank/DDBJ databases">
        <authorList>
            <person name="Amaro Gonzalez C."/>
        </authorList>
    </citation>
    <scope>NUCLEOTIDE SEQUENCE</scope>
</reference>